<protein>
    <submittedName>
        <fullName evidence="1">Uncharacterized protein</fullName>
    </submittedName>
</protein>
<accession>A0AAN5I9P2</accession>
<gene>
    <name evidence="1" type="ORF">PMAYCL1PPCAC_26475</name>
</gene>
<organism evidence="1 2">
    <name type="scientific">Pristionchus mayeri</name>
    <dbReference type="NCBI Taxonomy" id="1317129"/>
    <lineage>
        <taxon>Eukaryota</taxon>
        <taxon>Metazoa</taxon>
        <taxon>Ecdysozoa</taxon>
        <taxon>Nematoda</taxon>
        <taxon>Chromadorea</taxon>
        <taxon>Rhabditida</taxon>
        <taxon>Rhabditina</taxon>
        <taxon>Diplogasteromorpha</taxon>
        <taxon>Diplogasteroidea</taxon>
        <taxon>Neodiplogasteridae</taxon>
        <taxon>Pristionchus</taxon>
    </lineage>
</organism>
<dbReference type="InterPro" id="IPR011989">
    <property type="entry name" value="ARM-like"/>
</dbReference>
<feature type="non-terminal residue" evidence="1">
    <location>
        <position position="1"/>
    </location>
</feature>
<reference evidence="2" key="1">
    <citation type="submission" date="2022-10" db="EMBL/GenBank/DDBJ databases">
        <title>Genome assembly of Pristionchus species.</title>
        <authorList>
            <person name="Yoshida K."/>
            <person name="Sommer R.J."/>
        </authorList>
    </citation>
    <scope>NUCLEOTIDE SEQUENCE [LARGE SCALE GENOMIC DNA]</scope>
    <source>
        <strain evidence="2">RS5460</strain>
    </source>
</reference>
<evidence type="ECO:0000313" key="1">
    <source>
        <dbReference type="EMBL" id="GMR56280.1"/>
    </source>
</evidence>
<dbReference type="Gene3D" id="1.25.10.10">
    <property type="entry name" value="Leucine-rich Repeat Variant"/>
    <property type="match status" value="1"/>
</dbReference>
<dbReference type="AlphaFoldDB" id="A0AAN5I9P2"/>
<keyword evidence="2" id="KW-1185">Reference proteome</keyword>
<dbReference type="Proteomes" id="UP001328107">
    <property type="component" value="Unassembled WGS sequence"/>
</dbReference>
<evidence type="ECO:0000313" key="2">
    <source>
        <dbReference type="Proteomes" id="UP001328107"/>
    </source>
</evidence>
<feature type="non-terminal residue" evidence="1">
    <location>
        <position position="138"/>
    </location>
</feature>
<sequence length="138" mass="14975">ESNGLDALRKLCGKLQDLPISFVRVLSNSFAKLCRHTRSQVSLEGGSKAQILSLLDDKPMPALAALIARTDQLCVIIALCVIRKLLSVVNGPHLDTLKGEAKAAGVVEHIKNVMENSLNQVRNLAKKIRSEFFAADGE</sequence>
<proteinExistence type="predicted"/>
<comment type="caution">
    <text evidence="1">The sequence shown here is derived from an EMBL/GenBank/DDBJ whole genome shotgun (WGS) entry which is preliminary data.</text>
</comment>
<name>A0AAN5I9P2_9BILA</name>
<dbReference type="EMBL" id="BTRK01000005">
    <property type="protein sequence ID" value="GMR56280.1"/>
    <property type="molecule type" value="Genomic_DNA"/>
</dbReference>